<dbReference type="EMBL" id="PCDP01000076">
    <property type="protein sequence ID" value="PZM08038.1"/>
    <property type="molecule type" value="Genomic_DNA"/>
</dbReference>
<feature type="compositionally biased region" description="Polar residues" evidence="1">
    <location>
        <begin position="135"/>
        <end position="145"/>
    </location>
</feature>
<gene>
    <name evidence="3" type="ORF">CPY51_30275</name>
</gene>
<feature type="compositionally biased region" description="Basic and acidic residues" evidence="1">
    <location>
        <begin position="116"/>
        <end position="134"/>
    </location>
</feature>
<feature type="transmembrane region" description="Helical" evidence="2">
    <location>
        <begin position="17"/>
        <end position="35"/>
    </location>
</feature>
<dbReference type="RefSeq" id="WP_111164078.1">
    <property type="nucleotide sequence ID" value="NZ_PCDP01000076.1"/>
</dbReference>
<keyword evidence="2" id="KW-0812">Transmembrane</keyword>
<name>A0A2W4C9J0_9HYPH</name>
<dbReference type="OrthoDB" id="226486at2"/>
<feature type="region of interest" description="Disordered" evidence="1">
    <location>
        <begin position="113"/>
        <end position="145"/>
    </location>
</feature>
<evidence type="ECO:0000313" key="4">
    <source>
        <dbReference type="Proteomes" id="UP000248925"/>
    </source>
</evidence>
<protein>
    <submittedName>
        <fullName evidence="3">Uncharacterized protein</fullName>
    </submittedName>
</protein>
<feature type="transmembrane region" description="Helical" evidence="2">
    <location>
        <begin position="41"/>
        <end position="60"/>
    </location>
</feature>
<keyword evidence="4" id="KW-1185">Reference proteome</keyword>
<evidence type="ECO:0000256" key="1">
    <source>
        <dbReference type="SAM" id="MobiDB-lite"/>
    </source>
</evidence>
<organism evidence="3 4">
    <name type="scientific">Rhizobium tubonense</name>
    <dbReference type="NCBI Taxonomy" id="484088"/>
    <lineage>
        <taxon>Bacteria</taxon>
        <taxon>Pseudomonadati</taxon>
        <taxon>Pseudomonadota</taxon>
        <taxon>Alphaproteobacteria</taxon>
        <taxon>Hyphomicrobiales</taxon>
        <taxon>Rhizobiaceae</taxon>
        <taxon>Rhizobium/Agrobacterium group</taxon>
        <taxon>Rhizobium</taxon>
    </lineage>
</organism>
<dbReference type="Proteomes" id="UP000248925">
    <property type="component" value="Unassembled WGS sequence"/>
</dbReference>
<keyword evidence="2" id="KW-0472">Membrane</keyword>
<evidence type="ECO:0000313" key="3">
    <source>
        <dbReference type="EMBL" id="PZM08038.1"/>
    </source>
</evidence>
<reference evidence="3 4" key="1">
    <citation type="journal article" date="2018" name="Sci. Rep.">
        <title>Rhizobium tumorigenes sp. nov., a novel plant tumorigenic bacterium isolated from cane gall tumors on thornless blackberry.</title>
        <authorList>
            <person name="Kuzmanovi N."/>
            <person name="Smalla K."/>
            <person name="Gronow S."/>
            <person name="PuBawska J."/>
        </authorList>
    </citation>
    <scope>NUCLEOTIDE SEQUENCE [LARGE SCALE GENOMIC DNA]</scope>
    <source>
        <strain evidence="3 4">CCBAU 85046</strain>
    </source>
</reference>
<accession>A0A2W4C9J0</accession>
<feature type="transmembrane region" description="Helical" evidence="2">
    <location>
        <begin position="65"/>
        <end position="82"/>
    </location>
</feature>
<dbReference type="AlphaFoldDB" id="A0A2W4C9J0"/>
<sequence>MTLEATNPDRQSQSTKAGVVSGTTAFVLCAVIFAADTFGVVGGPLAGFYVIALILAAQVLADRKILWAAATVAALTMIAAAYNDAFSSIAGTIQISAALTAIAVTAGLVAKNNSTEPRRPVSHENFKLPRRDTDVSTGSADPQSPSELASVLEALYISAHANVRWLDRANPNIEAAKATAERLVRDARRASELALTEDQGPHN</sequence>
<proteinExistence type="predicted"/>
<comment type="caution">
    <text evidence="3">The sequence shown here is derived from an EMBL/GenBank/DDBJ whole genome shotgun (WGS) entry which is preliminary data.</text>
</comment>
<keyword evidence="2" id="KW-1133">Transmembrane helix</keyword>
<feature type="transmembrane region" description="Helical" evidence="2">
    <location>
        <begin position="88"/>
        <end position="110"/>
    </location>
</feature>
<evidence type="ECO:0000256" key="2">
    <source>
        <dbReference type="SAM" id="Phobius"/>
    </source>
</evidence>